<proteinExistence type="predicted"/>
<dbReference type="GO" id="GO:0000978">
    <property type="term" value="F:RNA polymerase II cis-regulatory region sequence-specific DNA binding"/>
    <property type="evidence" value="ECO:0007669"/>
    <property type="project" value="TreeGrafter"/>
</dbReference>
<evidence type="ECO:0000256" key="2">
    <source>
        <dbReference type="ARBA" id="ARBA00023125"/>
    </source>
</evidence>
<feature type="region of interest" description="Disordered" evidence="5">
    <location>
        <begin position="246"/>
        <end position="266"/>
    </location>
</feature>
<name>A0A7R9A3M9_9CRUS</name>
<comment type="subcellular location">
    <subcellularLocation>
        <location evidence="1">Nucleus</location>
    </subcellularLocation>
</comment>
<feature type="compositionally biased region" description="Low complexity" evidence="5">
    <location>
        <begin position="256"/>
        <end position="266"/>
    </location>
</feature>
<dbReference type="SUPFAM" id="SSF47095">
    <property type="entry name" value="HMG-box"/>
    <property type="match status" value="1"/>
</dbReference>
<dbReference type="CDD" id="cd22028">
    <property type="entry name" value="HMG-box_SoxA_SoxB_SoxG"/>
    <property type="match status" value="1"/>
</dbReference>
<dbReference type="GO" id="GO:0000122">
    <property type="term" value="P:negative regulation of transcription by RNA polymerase II"/>
    <property type="evidence" value="ECO:0007669"/>
    <property type="project" value="TreeGrafter"/>
</dbReference>
<reference evidence="7" key="1">
    <citation type="submission" date="2020-11" db="EMBL/GenBank/DDBJ databases">
        <authorList>
            <person name="Tran Van P."/>
        </authorList>
    </citation>
    <scope>NUCLEOTIDE SEQUENCE</scope>
</reference>
<gene>
    <name evidence="7" type="ORF">DSTB1V02_LOCUS4897</name>
</gene>
<dbReference type="InterPro" id="IPR036910">
    <property type="entry name" value="HMG_box_dom_sf"/>
</dbReference>
<dbReference type="SMART" id="SM00398">
    <property type="entry name" value="HMG"/>
    <property type="match status" value="1"/>
</dbReference>
<dbReference type="Gene3D" id="1.10.30.10">
    <property type="entry name" value="High mobility group box domain"/>
    <property type="match status" value="1"/>
</dbReference>
<dbReference type="EMBL" id="LR900276">
    <property type="protein sequence ID" value="CAD7245019.1"/>
    <property type="molecule type" value="Genomic_DNA"/>
</dbReference>
<feature type="domain" description="HMG box" evidence="6">
    <location>
        <begin position="40"/>
        <end position="108"/>
    </location>
</feature>
<feature type="region of interest" description="Disordered" evidence="5">
    <location>
        <begin position="211"/>
        <end position="231"/>
    </location>
</feature>
<evidence type="ECO:0000313" key="8">
    <source>
        <dbReference type="Proteomes" id="UP000677054"/>
    </source>
</evidence>
<dbReference type="GO" id="GO:0001228">
    <property type="term" value="F:DNA-binding transcription activator activity, RNA polymerase II-specific"/>
    <property type="evidence" value="ECO:0007669"/>
    <property type="project" value="TreeGrafter"/>
</dbReference>
<dbReference type="InterPro" id="IPR050140">
    <property type="entry name" value="SRY-related_HMG-box_TF-like"/>
</dbReference>
<dbReference type="Pfam" id="PF00505">
    <property type="entry name" value="HMG_box"/>
    <property type="match status" value="1"/>
</dbReference>
<keyword evidence="2 4" id="KW-0238">DNA-binding</keyword>
<feature type="DNA-binding region" description="HMG box" evidence="4">
    <location>
        <begin position="40"/>
        <end position="108"/>
    </location>
</feature>
<evidence type="ECO:0000256" key="5">
    <source>
        <dbReference type="SAM" id="MobiDB-lite"/>
    </source>
</evidence>
<dbReference type="Proteomes" id="UP000677054">
    <property type="component" value="Unassembled WGS sequence"/>
</dbReference>
<feature type="region of interest" description="Disordered" evidence="5">
    <location>
        <begin position="164"/>
        <end position="195"/>
    </location>
</feature>
<dbReference type="OrthoDB" id="6247875at2759"/>
<keyword evidence="3 4" id="KW-0539">Nucleus</keyword>
<evidence type="ECO:0000259" key="6">
    <source>
        <dbReference type="PROSITE" id="PS50118"/>
    </source>
</evidence>
<dbReference type="InterPro" id="IPR009071">
    <property type="entry name" value="HMG_box_dom"/>
</dbReference>
<protein>
    <recommendedName>
        <fullName evidence="6">HMG box domain-containing protein</fullName>
    </recommendedName>
</protein>
<dbReference type="AlphaFoldDB" id="A0A7R9A3M9"/>
<evidence type="ECO:0000256" key="3">
    <source>
        <dbReference type="ARBA" id="ARBA00023242"/>
    </source>
</evidence>
<evidence type="ECO:0000256" key="4">
    <source>
        <dbReference type="PROSITE-ProRule" id="PRU00267"/>
    </source>
</evidence>
<organism evidence="7">
    <name type="scientific">Darwinula stevensoni</name>
    <dbReference type="NCBI Taxonomy" id="69355"/>
    <lineage>
        <taxon>Eukaryota</taxon>
        <taxon>Metazoa</taxon>
        <taxon>Ecdysozoa</taxon>
        <taxon>Arthropoda</taxon>
        <taxon>Crustacea</taxon>
        <taxon>Oligostraca</taxon>
        <taxon>Ostracoda</taxon>
        <taxon>Podocopa</taxon>
        <taxon>Podocopida</taxon>
        <taxon>Darwinulocopina</taxon>
        <taxon>Darwinuloidea</taxon>
        <taxon>Darwinulidae</taxon>
        <taxon>Darwinula</taxon>
    </lineage>
</organism>
<dbReference type="PANTHER" id="PTHR10270">
    <property type="entry name" value="SOX TRANSCRIPTION FACTOR"/>
    <property type="match status" value="1"/>
</dbReference>
<dbReference type="GO" id="GO:0005634">
    <property type="term" value="C:nucleus"/>
    <property type="evidence" value="ECO:0007669"/>
    <property type="project" value="UniProtKB-SubCell"/>
</dbReference>
<feature type="region of interest" description="Disordered" evidence="5">
    <location>
        <begin position="101"/>
        <end position="124"/>
    </location>
</feature>
<dbReference type="PROSITE" id="PS50118">
    <property type="entry name" value="HMG_BOX_2"/>
    <property type="match status" value="1"/>
</dbReference>
<dbReference type="EMBL" id="CAJPEV010000759">
    <property type="protein sequence ID" value="CAG0888290.1"/>
    <property type="molecule type" value="Genomic_DNA"/>
</dbReference>
<sequence length="266" mass="29271">MVVLGKMCQEGVSMGFVGGSHPHHPHPHSQPMKKEENEHIKRPMNAFMVWSRLQRRKIAQENPKMHNSEISKRLGAEWKRLSESEKRPFIDEAKRIRAQHLIDHPDYKYRPRRKNKPPKAPYPIPYPPIDPAGLASMASYAAGGYAAAMAAAYVSTAHPYYHHHPPGGQVGRSVAGGSSENKGEENKGIPTATATPASMFYPGMPAGYYLSQGSQDTGGDPHKGYQGAFQPTGSWPGMHAYPGFPTKFPQDKTAVNPNNLSPLSLL</sequence>
<evidence type="ECO:0000313" key="7">
    <source>
        <dbReference type="EMBL" id="CAD7245019.1"/>
    </source>
</evidence>
<dbReference type="FunFam" id="1.10.30.10:FF:000002">
    <property type="entry name" value="transcription factor Sox-2"/>
    <property type="match status" value="1"/>
</dbReference>
<dbReference type="PANTHER" id="PTHR10270:SF324">
    <property type="entry name" value="SOX DOMAIN-CONTAINING PROTEIN DICHAETE-RELATED"/>
    <property type="match status" value="1"/>
</dbReference>
<evidence type="ECO:0000256" key="1">
    <source>
        <dbReference type="ARBA" id="ARBA00004123"/>
    </source>
</evidence>
<dbReference type="GO" id="GO:0030182">
    <property type="term" value="P:neuron differentiation"/>
    <property type="evidence" value="ECO:0007669"/>
    <property type="project" value="TreeGrafter"/>
</dbReference>
<dbReference type="GO" id="GO:0007420">
    <property type="term" value="P:brain development"/>
    <property type="evidence" value="ECO:0007669"/>
    <property type="project" value="TreeGrafter"/>
</dbReference>
<keyword evidence="8" id="KW-1185">Reference proteome</keyword>
<accession>A0A7R9A3M9</accession>